<dbReference type="GO" id="GO:1901678">
    <property type="term" value="P:iron coordination entity transport"/>
    <property type="evidence" value="ECO:0007669"/>
    <property type="project" value="UniProtKB-ARBA"/>
</dbReference>
<dbReference type="PANTHER" id="PTHR30532">
    <property type="entry name" value="IRON III DICITRATE-BINDING PERIPLASMIC PROTEIN"/>
    <property type="match status" value="1"/>
</dbReference>
<comment type="similarity">
    <text evidence="2">Belongs to the bacterial solute-binding protein 8 family.</text>
</comment>
<organism evidence="8 9">
    <name type="scientific">Paenibacillus sambharensis</name>
    <dbReference type="NCBI Taxonomy" id="1803190"/>
    <lineage>
        <taxon>Bacteria</taxon>
        <taxon>Bacillati</taxon>
        <taxon>Bacillota</taxon>
        <taxon>Bacilli</taxon>
        <taxon>Bacillales</taxon>
        <taxon>Paenibacillaceae</taxon>
        <taxon>Paenibacillus</taxon>
    </lineage>
</organism>
<evidence type="ECO:0000256" key="6">
    <source>
        <dbReference type="SAM" id="SignalP"/>
    </source>
</evidence>
<dbReference type="PANTHER" id="PTHR30532:SF29">
    <property type="entry name" value="FE(3+) DICITRATE-BINDING PERIPLASMIC PROTEIN"/>
    <property type="match status" value="1"/>
</dbReference>
<feature type="signal peptide" evidence="6">
    <location>
        <begin position="1"/>
        <end position="27"/>
    </location>
</feature>
<evidence type="ECO:0000313" key="9">
    <source>
        <dbReference type="Proteomes" id="UP000249522"/>
    </source>
</evidence>
<evidence type="ECO:0000259" key="7">
    <source>
        <dbReference type="PROSITE" id="PS50983"/>
    </source>
</evidence>
<comment type="subcellular location">
    <subcellularLocation>
        <location evidence="1">Cell envelope</location>
    </subcellularLocation>
</comment>
<protein>
    <submittedName>
        <fullName evidence="8">Iron-siderophore ABC transporter substrate-binding protein</fullName>
    </submittedName>
</protein>
<reference evidence="8 9" key="1">
    <citation type="submission" date="2018-06" db="EMBL/GenBank/DDBJ databases">
        <title>Paenibacillus imtechensis sp. nov.</title>
        <authorList>
            <person name="Pinnaka A.K."/>
            <person name="Singh H."/>
            <person name="Kaur M."/>
        </authorList>
    </citation>
    <scope>NUCLEOTIDE SEQUENCE [LARGE SCALE GENOMIC DNA]</scope>
    <source>
        <strain evidence="8 9">SMB1</strain>
    </source>
</reference>
<evidence type="ECO:0000256" key="3">
    <source>
        <dbReference type="ARBA" id="ARBA00022448"/>
    </source>
</evidence>
<keyword evidence="3" id="KW-0813">Transport</keyword>
<dbReference type="CDD" id="cd01146">
    <property type="entry name" value="FhuD"/>
    <property type="match status" value="1"/>
</dbReference>
<dbReference type="AlphaFoldDB" id="A0A2W1LGI4"/>
<keyword evidence="9" id="KW-1185">Reference proteome</keyword>
<dbReference type="Gene3D" id="3.40.50.1980">
    <property type="entry name" value="Nitrogenase molybdenum iron protein domain"/>
    <property type="match status" value="2"/>
</dbReference>
<comment type="caution">
    <text evidence="8">The sequence shown here is derived from an EMBL/GenBank/DDBJ whole genome shotgun (WGS) entry which is preliminary data.</text>
</comment>
<evidence type="ECO:0000313" key="8">
    <source>
        <dbReference type="EMBL" id="PZD97789.1"/>
    </source>
</evidence>
<dbReference type="RefSeq" id="WP_111144752.1">
    <property type="nucleotide sequence ID" value="NZ_QKRB01000006.1"/>
</dbReference>
<dbReference type="InterPro" id="IPR051313">
    <property type="entry name" value="Bact_iron-sidero_bind"/>
</dbReference>
<sequence length="352" mass="38194">MYIRKQTWSIGLIVMMLVLAACGGNNAVNNGTPNSGNAGNAGGQNEAVQEPVENNTQAGKEGPITINTVKGEVKLDKPAERVVSLEWTYTEDLLAVGVQPVGHADIEGYKNWYDIPQELSADVTDVGTRQEPNLELITSLAPDLIIVPDFRSAANYEQLAAIAPTIVFGPYPAEDAGYDQYGEMESTFREIAKAVGKEAEAEEVLASMHESFAAAADKIKAAGKEGHKVVLTQAWSTNNVPEFRLFTDNSLAAQILEKIGLENAWESDKFEVYGFSTNSVEALSKIEDASLLHMVQDEDNIFENQLKDNAVWNAYPFVKEGRVYALGGDTWPFGGPLAAEVFATKTADLLSQ</sequence>
<dbReference type="EMBL" id="QKRB01000006">
    <property type="protein sequence ID" value="PZD97789.1"/>
    <property type="molecule type" value="Genomic_DNA"/>
</dbReference>
<dbReference type="PROSITE" id="PS51257">
    <property type="entry name" value="PROKAR_LIPOPROTEIN"/>
    <property type="match status" value="1"/>
</dbReference>
<evidence type="ECO:0000256" key="4">
    <source>
        <dbReference type="ARBA" id="ARBA00022729"/>
    </source>
</evidence>
<dbReference type="PROSITE" id="PS50983">
    <property type="entry name" value="FE_B12_PBP"/>
    <property type="match status" value="1"/>
</dbReference>
<feature type="compositionally biased region" description="Low complexity" evidence="5">
    <location>
        <begin position="33"/>
        <end position="47"/>
    </location>
</feature>
<feature type="domain" description="Fe/B12 periplasmic-binding" evidence="7">
    <location>
        <begin position="81"/>
        <end position="352"/>
    </location>
</feature>
<dbReference type="InterPro" id="IPR002491">
    <property type="entry name" value="ABC_transptr_periplasmic_BD"/>
</dbReference>
<keyword evidence="4 6" id="KW-0732">Signal</keyword>
<evidence type="ECO:0000256" key="1">
    <source>
        <dbReference type="ARBA" id="ARBA00004196"/>
    </source>
</evidence>
<evidence type="ECO:0000256" key="2">
    <source>
        <dbReference type="ARBA" id="ARBA00008814"/>
    </source>
</evidence>
<evidence type="ECO:0000256" key="5">
    <source>
        <dbReference type="SAM" id="MobiDB-lite"/>
    </source>
</evidence>
<dbReference type="Pfam" id="PF01497">
    <property type="entry name" value="Peripla_BP_2"/>
    <property type="match status" value="1"/>
</dbReference>
<dbReference type="Proteomes" id="UP000249522">
    <property type="component" value="Unassembled WGS sequence"/>
</dbReference>
<feature type="region of interest" description="Disordered" evidence="5">
    <location>
        <begin position="33"/>
        <end position="64"/>
    </location>
</feature>
<dbReference type="PRINTS" id="PR01715">
    <property type="entry name" value="FERRIBNDNGPP"/>
</dbReference>
<feature type="chain" id="PRO_5016118770" evidence="6">
    <location>
        <begin position="28"/>
        <end position="352"/>
    </location>
</feature>
<dbReference type="OrthoDB" id="9793175at2"/>
<dbReference type="SUPFAM" id="SSF53807">
    <property type="entry name" value="Helical backbone' metal receptor"/>
    <property type="match status" value="1"/>
</dbReference>
<proteinExistence type="inferred from homology"/>
<gene>
    <name evidence="8" type="ORF">DNH61_00565</name>
</gene>
<dbReference type="GO" id="GO:0030288">
    <property type="term" value="C:outer membrane-bounded periplasmic space"/>
    <property type="evidence" value="ECO:0007669"/>
    <property type="project" value="TreeGrafter"/>
</dbReference>
<accession>A0A2W1LGI4</accession>
<name>A0A2W1LGI4_9BACL</name>